<feature type="compositionally biased region" description="Pro residues" evidence="1">
    <location>
        <begin position="1"/>
        <end position="12"/>
    </location>
</feature>
<reference evidence="2" key="1">
    <citation type="journal article" date="2020" name="New Phytol.">
        <title>Comparative genomics reveals dynamic genome evolution in host specialist ectomycorrhizal fungi.</title>
        <authorList>
            <person name="Lofgren L.A."/>
            <person name="Nguyen N.H."/>
            <person name="Vilgalys R."/>
            <person name="Ruytinx J."/>
            <person name="Liao H.L."/>
            <person name="Branco S."/>
            <person name="Kuo A."/>
            <person name="LaButti K."/>
            <person name="Lipzen A."/>
            <person name="Andreopoulos W."/>
            <person name="Pangilinan J."/>
            <person name="Riley R."/>
            <person name="Hundley H."/>
            <person name="Na H."/>
            <person name="Barry K."/>
            <person name="Grigoriev I.V."/>
            <person name="Stajich J.E."/>
            <person name="Kennedy P.G."/>
        </authorList>
    </citation>
    <scope>NUCLEOTIDE SEQUENCE</scope>
    <source>
        <strain evidence="2">MN1</strain>
    </source>
</reference>
<dbReference type="GeneID" id="64633474"/>
<organism evidence="2 3">
    <name type="scientific">Suillus subaureus</name>
    <dbReference type="NCBI Taxonomy" id="48587"/>
    <lineage>
        <taxon>Eukaryota</taxon>
        <taxon>Fungi</taxon>
        <taxon>Dikarya</taxon>
        <taxon>Basidiomycota</taxon>
        <taxon>Agaricomycotina</taxon>
        <taxon>Agaricomycetes</taxon>
        <taxon>Agaricomycetidae</taxon>
        <taxon>Boletales</taxon>
        <taxon>Suillineae</taxon>
        <taxon>Suillaceae</taxon>
        <taxon>Suillus</taxon>
    </lineage>
</organism>
<comment type="caution">
    <text evidence="2">The sequence shown here is derived from an EMBL/GenBank/DDBJ whole genome shotgun (WGS) entry which is preliminary data.</text>
</comment>
<evidence type="ECO:0000313" key="2">
    <source>
        <dbReference type="EMBL" id="KAG1822483.1"/>
    </source>
</evidence>
<gene>
    <name evidence="2" type="ORF">BJ212DRAFT_1476911</name>
</gene>
<sequence>MGQPTPLPPIPSLPTMSDSLLNTPTPSPHGTQEPLPTPDLMMLREPHVELPMSNPAMDPTHSDLTESIHTPNNMQGDQNMEIPTNPTTLHTPTTEEEAILTHLAMVETNRSIMSQNSPHHRTILPQFMPIPTGSFPKVHMSHSAQIFDHLNTKVLLAWFQVVHPKFLVRVFNHSGKDITERTTVITEHICNSVAIIANYVHQDAAPIQVSPLQPQGGRSAKNYLTCFLVHNTSDETKELILNQHIWSATNITFEALPFACQHPPDLLFCLSGFTTSNVETVHKMVADVWAHEDNRHHINDFFSTSEIVEEELVYKATRDLIRSICIEHLDFKVTGGLSVPCFNIFTTSPTTNAKTWMDLRGFLHILDYPTGLDSCGTAIALHPCPICHSLAHPCGLCPFPEVLLWNGPRVSNRTMANGPCTSRRLRGGRTG</sequence>
<evidence type="ECO:0000313" key="3">
    <source>
        <dbReference type="Proteomes" id="UP000807769"/>
    </source>
</evidence>
<protein>
    <submittedName>
        <fullName evidence="2">Uncharacterized protein</fullName>
    </submittedName>
</protein>
<name>A0A9P7EII9_9AGAM</name>
<proteinExistence type="predicted"/>
<dbReference type="AlphaFoldDB" id="A0A9P7EII9"/>
<dbReference type="Proteomes" id="UP000807769">
    <property type="component" value="Unassembled WGS sequence"/>
</dbReference>
<dbReference type="EMBL" id="JABBWG010000005">
    <property type="protein sequence ID" value="KAG1822483.1"/>
    <property type="molecule type" value="Genomic_DNA"/>
</dbReference>
<accession>A0A9P7EII9</accession>
<dbReference type="OrthoDB" id="3230575at2759"/>
<dbReference type="RefSeq" id="XP_041196889.1">
    <property type="nucleotide sequence ID" value="XM_041339458.1"/>
</dbReference>
<evidence type="ECO:0000256" key="1">
    <source>
        <dbReference type="SAM" id="MobiDB-lite"/>
    </source>
</evidence>
<feature type="region of interest" description="Disordered" evidence="1">
    <location>
        <begin position="1"/>
        <end position="39"/>
    </location>
</feature>
<keyword evidence="3" id="KW-1185">Reference proteome</keyword>
<feature type="compositionally biased region" description="Polar residues" evidence="1">
    <location>
        <begin position="16"/>
        <end position="30"/>
    </location>
</feature>